<dbReference type="Proteomes" id="UP000092321">
    <property type="component" value="Unassembled WGS sequence"/>
</dbReference>
<organism evidence="1 2">
    <name type="scientific">Hanseniaspora valbyensis NRRL Y-1626</name>
    <dbReference type="NCBI Taxonomy" id="766949"/>
    <lineage>
        <taxon>Eukaryota</taxon>
        <taxon>Fungi</taxon>
        <taxon>Dikarya</taxon>
        <taxon>Ascomycota</taxon>
        <taxon>Saccharomycotina</taxon>
        <taxon>Saccharomycetes</taxon>
        <taxon>Saccharomycodales</taxon>
        <taxon>Saccharomycodaceae</taxon>
        <taxon>Hanseniaspora</taxon>
    </lineage>
</organism>
<evidence type="ECO:0000313" key="1">
    <source>
        <dbReference type="EMBL" id="OBA26843.1"/>
    </source>
</evidence>
<accession>A0A1B7TDN5</accession>
<sequence length="465" mass="55149">MSLFYRLNGFKLLKQTYTSFKRFNSINTITLPDFKNQVLKPKFYKHLFFKMDSDISFKDTEPFLKQIYKNIPKLYTDLYSKNLIKINEEENNNGFKISQMIRNLPIAKPLNDYYTNLLLPNGLINKNKKITYLELLLLRHSLIQFKETYRVYNKAFGLIEHLLLKISIEMNSKDALAIESFEVLMNEAKNKQLNYENNELVLKNAQTNFKKLLHEDKHLTTIKYIGDLNFQLRKYDEALKNYNDYLQQLVPLINEKPPPLYKSILTMTKYKHMNPLLKQFHNLDIAKTYNNIAKIYLSNNQILDCECFLKQSLINNENNMSLKLVTYYLLGLIYSTFDPSLAKQCFQIVAVEGFRESFKHLGNLEMNYFGDMITAEQWFQLGIELEDTNCYMGMFDLRMKLKQFSQSMGIMNKLNDISKEKPEFKPVLEQFIMIRSDKLDEMNKEMAFLQRNESQNDAMNERWGI</sequence>
<name>A0A1B7TDN5_9ASCO</name>
<dbReference type="OrthoDB" id="1658288at2759"/>
<evidence type="ECO:0000313" key="2">
    <source>
        <dbReference type="Proteomes" id="UP000092321"/>
    </source>
</evidence>
<comment type="caution">
    <text evidence="1">The sequence shown here is derived from an EMBL/GenBank/DDBJ whole genome shotgun (WGS) entry which is preliminary data.</text>
</comment>
<dbReference type="EMBL" id="LXPE01000013">
    <property type="protein sequence ID" value="OBA26843.1"/>
    <property type="molecule type" value="Genomic_DNA"/>
</dbReference>
<protein>
    <recommendedName>
        <fullName evidence="3">TPR-like protein</fullName>
    </recommendedName>
</protein>
<proteinExistence type="predicted"/>
<dbReference type="SUPFAM" id="SSF81901">
    <property type="entry name" value="HCP-like"/>
    <property type="match status" value="1"/>
</dbReference>
<dbReference type="SUPFAM" id="SSF48452">
    <property type="entry name" value="TPR-like"/>
    <property type="match status" value="1"/>
</dbReference>
<dbReference type="InterPro" id="IPR011990">
    <property type="entry name" value="TPR-like_helical_dom_sf"/>
</dbReference>
<evidence type="ECO:0008006" key="3">
    <source>
        <dbReference type="Google" id="ProtNLM"/>
    </source>
</evidence>
<dbReference type="Gene3D" id="1.25.40.10">
    <property type="entry name" value="Tetratricopeptide repeat domain"/>
    <property type="match status" value="1"/>
</dbReference>
<dbReference type="AlphaFoldDB" id="A0A1B7TDN5"/>
<keyword evidence="2" id="KW-1185">Reference proteome</keyword>
<gene>
    <name evidence="1" type="ORF">HANVADRAFT_2484</name>
</gene>
<reference evidence="2" key="1">
    <citation type="journal article" date="2016" name="Proc. Natl. Acad. Sci. U.S.A.">
        <title>Comparative genomics of biotechnologically important yeasts.</title>
        <authorList>
            <person name="Riley R."/>
            <person name="Haridas S."/>
            <person name="Wolfe K.H."/>
            <person name="Lopes M.R."/>
            <person name="Hittinger C.T."/>
            <person name="Goeker M."/>
            <person name="Salamov A.A."/>
            <person name="Wisecaver J.H."/>
            <person name="Long T.M."/>
            <person name="Calvey C.H."/>
            <person name="Aerts A.L."/>
            <person name="Barry K.W."/>
            <person name="Choi C."/>
            <person name="Clum A."/>
            <person name="Coughlan A.Y."/>
            <person name="Deshpande S."/>
            <person name="Douglass A.P."/>
            <person name="Hanson S.J."/>
            <person name="Klenk H.-P."/>
            <person name="LaButti K.M."/>
            <person name="Lapidus A."/>
            <person name="Lindquist E.A."/>
            <person name="Lipzen A.M."/>
            <person name="Meier-Kolthoff J.P."/>
            <person name="Ohm R.A."/>
            <person name="Otillar R.P."/>
            <person name="Pangilinan J.L."/>
            <person name="Peng Y."/>
            <person name="Rokas A."/>
            <person name="Rosa C.A."/>
            <person name="Scheuner C."/>
            <person name="Sibirny A.A."/>
            <person name="Slot J.C."/>
            <person name="Stielow J.B."/>
            <person name="Sun H."/>
            <person name="Kurtzman C.P."/>
            <person name="Blackwell M."/>
            <person name="Grigoriev I.V."/>
            <person name="Jeffries T.W."/>
        </authorList>
    </citation>
    <scope>NUCLEOTIDE SEQUENCE [LARGE SCALE GENOMIC DNA]</scope>
    <source>
        <strain evidence="2">NRRL Y-1626</strain>
    </source>
</reference>